<dbReference type="Proteomes" id="UP000235371">
    <property type="component" value="Unassembled WGS sequence"/>
</dbReference>
<proteinExistence type="predicted"/>
<reference evidence="4 5" key="1">
    <citation type="submission" date="2016-04" db="EMBL/GenBank/DDBJ databases">
        <title>A degradative enzymes factory behind the ericoid mycorrhizal symbiosis.</title>
        <authorList>
            <consortium name="DOE Joint Genome Institute"/>
            <person name="Martino E."/>
            <person name="Morin E."/>
            <person name="Grelet G."/>
            <person name="Kuo A."/>
            <person name="Kohler A."/>
            <person name="Daghino S."/>
            <person name="Barry K."/>
            <person name="Choi C."/>
            <person name="Cichocki N."/>
            <person name="Clum A."/>
            <person name="Copeland A."/>
            <person name="Hainaut M."/>
            <person name="Haridas S."/>
            <person name="Labutti K."/>
            <person name="Lindquist E."/>
            <person name="Lipzen A."/>
            <person name="Khouja H.-R."/>
            <person name="Murat C."/>
            <person name="Ohm R."/>
            <person name="Olson A."/>
            <person name="Spatafora J."/>
            <person name="Veneault-Fourrey C."/>
            <person name="Henrissat B."/>
            <person name="Grigoriev I."/>
            <person name="Martin F."/>
            <person name="Perotto S."/>
        </authorList>
    </citation>
    <scope>NUCLEOTIDE SEQUENCE [LARGE SCALE GENOMIC DNA]</scope>
    <source>
        <strain evidence="4 5">E</strain>
    </source>
</reference>
<feature type="compositionally biased region" description="Polar residues" evidence="1">
    <location>
        <begin position="179"/>
        <end position="197"/>
    </location>
</feature>
<dbReference type="AlphaFoldDB" id="A0A2J6TWS6"/>
<evidence type="ECO:0000256" key="2">
    <source>
        <dbReference type="SAM" id="Phobius"/>
    </source>
</evidence>
<sequence>MTLFSVVPILCFFPILVLLPAHTLAEAGELVLFFDASCNKASTALPQVSFDLSTYCYPACPNDSTADMIIHDFGSKTNEALLQLPKLLLLGNTNSNLIGYEDSICAQQVKGFLQDICLRYSATLLIASVMFTCDDPANNPQPTSTFTATATRIAGVATSPAQGTNAAISSKTSASTTTVGRSSPTSANTGNSGSACSKGSAGLKMSDKIAIGVRVGVGITSIIIALVAWLWPRHGKVGGGHMRNMGWN</sequence>
<name>A0A2J6TWS6_9HELO</name>
<accession>A0A2J6TWS6</accession>
<feature type="region of interest" description="Disordered" evidence="1">
    <location>
        <begin position="164"/>
        <end position="201"/>
    </location>
</feature>
<keyword evidence="5" id="KW-1185">Reference proteome</keyword>
<feature type="transmembrane region" description="Helical" evidence="2">
    <location>
        <begin position="211"/>
        <end position="231"/>
    </location>
</feature>
<dbReference type="GeneID" id="36590376"/>
<feature type="signal peptide" evidence="3">
    <location>
        <begin position="1"/>
        <end position="25"/>
    </location>
</feature>
<keyword evidence="2" id="KW-1133">Transmembrane helix</keyword>
<evidence type="ECO:0000313" key="5">
    <source>
        <dbReference type="Proteomes" id="UP000235371"/>
    </source>
</evidence>
<evidence type="ECO:0000256" key="1">
    <source>
        <dbReference type="SAM" id="MobiDB-lite"/>
    </source>
</evidence>
<feature type="compositionally biased region" description="Low complexity" evidence="1">
    <location>
        <begin position="166"/>
        <end position="178"/>
    </location>
</feature>
<keyword evidence="3" id="KW-0732">Signal</keyword>
<gene>
    <name evidence="4" type="ORF">K444DRAFT_623646</name>
</gene>
<keyword evidence="2" id="KW-0472">Membrane</keyword>
<keyword evidence="2" id="KW-0812">Transmembrane</keyword>
<evidence type="ECO:0000313" key="4">
    <source>
        <dbReference type="EMBL" id="PMD67486.1"/>
    </source>
</evidence>
<protein>
    <submittedName>
        <fullName evidence="4">Uncharacterized protein</fullName>
    </submittedName>
</protein>
<organism evidence="4 5">
    <name type="scientific">Hyaloscypha bicolor E</name>
    <dbReference type="NCBI Taxonomy" id="1095630"/>
    <lineage>
        <taxon>Eukaryota</taxon>
        <taxon>Fungi</taxon>
        <taxon>Dikarya</taxon>
        <taxon>Ascomycota</taxon>
        <taxon>Pezizomycotina</taxon>
        <taxon>Leotiomycetes</taxon>
        <taxon>Helotiales</taxon>
        <taxon>Hyaloscyphaceae</taxon>
        <taxon>Hyaloscypha</taxon>
        <taxon>Hyaloscypha bicolor</taxon>
    </lineage>
</organism>
<dbReference type="EMBL" id="KZ613740">
    <property type="protein sequence ID" value="PMD67486.1"/>
    <property type="molecule type" value="Genomic_DNA"/>
</dbReference>
<evidence type="ECO:0000256" key="3">
    <source>
        <dbReference type="SAM" id="SignalP"/>
    </source>
</evidence>
<dbReference type="OrthoDB" id="5427398at2759"/>
<dbReference type="InParanoid" id="A0A2J6TWS6"/>
<feature type="chain" id="PRO_5014352345" evidence="3">
    <location>
        <begin position="26"/>
        <end position="248"/>
    </location>
</feature>
<dbReference type="RefSeq" id="XP_024744390.1">
    <property type="nucleotide sequence ID" value="XM_024882299.1"/>
</dbReference>